<keyword evidence="5" id="KW-1185">Reference proteome</keyword>
<dbReference type="InterPro" id="IPR045851">
    <property type="entry name" value="AMP-bd_C_sf"/>
</dbReference>
<dbReference type="Gene3D" id="3.40.50.720">
    <property type="entry name" value="NAD(P)-binding Rossmann-like Domain"/>
    <property type="match status" value="1"/>
</dbReference>
<dbReference type="CDD" id="cd05930">
    <property type="entry name" value="A_NRPS"/>
    <property type="match status" value="1"/>
</dbReference>
<dbReference type="InterPro" id="IPR010080">
    <property type="entry name" value="Thioester_reductase-like_dom"/>
</dbReference>
<dbReference type="InterPro" id="IPR010071">
    <property type="entry name" value="AA_adenyl_dom"/>
</dbReference>
<dbReference type="InterPro" id="IPR036736">
    <property type="entry name" value="ACP-like_sf"/>
</dbReference>
<dbReference type="Pfam" id="PF00551">
    <property type="entry name" value="Formyl_trans_N"/>
    <property type="match status" value="1"/>
</dbReference>
<dbReference type="PROSITE" id="PS50075">
    <property type="entry name" value="CARRIER"/>
    <property type="match status" value="1"/>
</dbReference>
<dbReference type="SUPFAM" id="SSF53328">
    <property type="entry name" value="Formyltransferase"/>
    <property type="match status" value="1"/>
</dbReference>
<comment type="caution">
    <text evidence="4">The sequence shown here is derived from an EMBL/GenBank/DDBJ whole genome shotgun (WGS) entry which is preliminary data.</text>
</comment>
<protein>
    <recommendedName>
        <fullName evidence="3">Carrier domain-containing protein</fullName>
    </recommendedName>
</protein>
<dbReference type="SUPFAM" id="SSF56801">
    <property type="entry name" value="Acetyl-CoA synthetase-like"/>
    <property type="match status" value="1"/>
</dbReference>
<feature type="domain" description="Carrier" evidence="3">
    <location>
        <begin position="1127"/>
        <end position="1207"/>
    </location>
</feature>
<dbReference type="PANTHER" id="PTHR44845:SF6">
    <property type="entry name" value="BETA-ALANINE-ACTIVATING ENZYME"/>
    <property type="match status" value="1"/>
</dbReference>
<dbReference type="InterPro" id="IPR013120">
    <property type="entry name" value="FAR_NAD-bd"/>
</dbReference>
<evidence type="ECO:0000313" key="4">
    <source>
        <dbReference type="EMBL" id="KAH3851282.1"/>
    </source>
</evidence>
<keyword evidence="2" id="KW-0597">Phosphoprotein</keyword>
<dbReference type="InterPro" id="IPR042099">
    <property type="entry name" value="ANL_N_sf"/>
</dbReference>
<dbReference type="PROSITE" id="PS00455">
    <property type="entry name" value="AMP_BINDING"/>
    <property type="match status" value="1"/>
</dbReference>
<dbReference type="Gene3D" id="1.10.1200.10">
    <property type="entry name" value="ACP-like"/>
    <property type="match status" value="1"/>
</dbReference>
<dbReference type="InterPro" id="IPR002376">
    <property type="entry name" value="Formyl_transf_N"/>
</dbReference>
<dbReference type="OrthoDB" id="416786at2759"/>
<dbReference type="InterPro" id="IPR009081">
    <property type="entry name" value="PP-bd_ACP"/>
</dbReference>
<dbReference type="NCBIfam" id="TIGR01746">
    <property type="entry name" value="Thioester-redct"/>
    <property type="match status" value="1"/>
</dbReference>
<dbReference type="CDD" id="cd05235">
    <property type="entry name" value="SDR_e1"/>
    <property type="match status" value="1"/>
</dbReference>
<dbReference type="NCBIfam" id="TIGR01733">
    <property type="entry name" value="AA-adenyl-dom"/>
    <property type="match status" value="1"/>
</dbReference>
<dbReference type="PANTHER" id="PTHR44845">
    <property type="entry name" value="CARRIER DOMAIN-CONTAINING PROTEIN"/>
    <property type="match status" value="1"/>
</dbReference>
<dbReference type="Proteomes" id="UP000828390">
    <property type="component" value="Unassembled WGS sequence"/>
</dbReference>
<evidence type="ECO:0000256" key="2">
    <source>
        <dbReference type="ARBA" id="ARBA00022553"/>
    </source>
</evidence>
<dbReference type="InterPro" id="IPR000873">
    <property type="entry name" value="AMP-dep_synth/lig_dom"/>
</dbReference>
<evidence type="ECO:0000256" key="1">
    <source>
        <dbReference type="ARBA" id="ARBA00022450"/>
    </source>
</evidence>
<dbReference type="Pfam" id="PF13193">
    <property type="entry name" value="AMP-binding_C"/>
    <property type="match status" value="1"/>
</dbReference>
<dbReference type="SUPFAM" id="SSF47336">
    <property type="entry name" value="ACP-like"/>
    <property type="match status" value="1"/>
</dbReference>
<dbReference type="SUPFAM" id="SSF51735">
    <property type="entry name" value="NAD(P)-binding Rossmann-fold domains"/>
    <property type="match status" value="1"/>
</dbReference>
<reference evidence="4" key="2">
    <citation type="submission" date="2020-11" db="EMBL/GenBank/DDBJ databases">
        <authorList>
            <person name="McCartney M.A."/>
            <person name="Auch B."/>
            <person name="Kono T."/>
            <person name="Mallez S."/>
            <person name="Becker A."/>
            <person name="Gohl D.M."/>
            <person name="Silverstein K.A.T."/>
            <person name="Koren S."/>
            <person name="Bechman K.B."/>
            <person name="Herman A."/>
            <person name="Abrahante J.E."/>
            <person name="Garbe J."/>
        </authorList>
    </citation>
    <scope>NUCLEOTIDE SEQUENCE</scope>
    <source>
        <strain evidence="4">Duluth1</strain>
        <tissue evidence="4">Whole animal</tissue>
    </source>
</reference>
<dbReference type="Pfam" id="PF00501">
    <property type="entry name" value="AMP-binding"/>
    <property type="match status" value="1"/>
</dbReference>
<accession>A0A9D4R280</accession>
<evidence type="ECO:0000313" key="5">
    <source>
        <dbReference type="Proteomes" id="UP000828390"/>
    </source>
</evidence>
<dbReference type="Gene3D" id="3.40.50.12780">
    <property type="entry name" value="N-terminal domain of ligase-like"/>
    <property type="match status" value="1"/>
</dbReference>
<dbReference type="Pfam" id="PF07993">
    <property type="entry name" value="NAD_binding_4"/>
    <property type="match status" value="1"/>
</dbReference>
<dbReference type="EMBL" id="JAIWYP010000003">
    <property type="protein sequence ID" value="KAH3851282.1"/>
    <property type="molecule type" value="Genomic_DNA"/>
</dbReference>
<dbReference type="InterPro" id="IPR025110">
    <property type="entry name" value="AMP-bd_C"/>
</dbReference>
<dbReference type="InterPro" id="IPR036477">
    <property type="entry name" value="Formyl_transf_N_sf"/>
</dbReference>
<proteinExistence type="predicted"/>
<dbReference type="Pfam" id="PF00550">
    <property type="entry name" value="PP-binding"/>
    <property type="match status" value="1"/>
</dbReference>
<organism evidence="4 5">
    <name type="scientific">Dreissena polymorpha</name>
    <name type="common">Zebra mussel</name>
    <name type="synonym">Mytilus polymorpha</name>
    <dbReference type="NCBI Taxonomy" id="45954"/>
    <lineage>
        <taxon>Eukaryota</taxon>
        <taxon>Metazoa</taxon>
        <taxon>Spiralia</taxon>
        <taxon>Lophotrochozoa</taxon>
        <taxon>Mollusca</taxon>
        <taxon>Bivalvia</taxon>
        <taxon>Autobranchia</taxon>
        <taxon>Heteroconchia</taxon>
        <taxon>Euheterodonta</taxon>
        <taxon>Imparidentia</taxon>
        <taxon>Neoheterodontei</taxon>
        <taxon>Myida</taxon>
        <taxon>Dreissenoidea</taxon>
        <taxon>Dreissenidae</taxon>
        <taxon>Dreissena</taxon>
    </lineage>
</organism>
<gene>
    <name evidence="4" type="ORF">DPMN_093762</name>
</gene>
<sequence length="1627" mass="182953">MRPDITCASIGEGNLLLFCLHELQSKNISINVVFTNSEGSEAFCIQNGIPCYKRNANLVEILERFETDYLFSISNPTILKNDVLKLPRRETINYHDSPLPAYAGVHATSWAIMRGEKTHGISWHVVEVGIDTGDILESEAVDILEEDSALTLNLKCIEAAKRAFERLTNDIVCNKLQYRKQDESDRSYFGLYAIPPDVGVLKFTEDVDTIYNSARALEFGHHDNALGSPKIKTANGTCFIVTNVSKAPLSSRTSHSAPGTILDVFDDTVVVATKTEPIQVSVADLHGNHIPQNRFKDYCLEVGHALDSRFDGNEADLLAFRKKETFWRNKMVHYEPTMFYRQKMNVVASIINFSNKIAVKSVVIDLKRAMLESPCVEEYSTFLQTCFVAFLARINCTSTVHVGILADKKSIPNDCQDLYSSIAHCTFNLDCSARTNDVIDKCMREIQQYKDAGTYLHDMFYRYPVLRGTRRFPHHNIVMSGPRPSSLTDGKLQDILFDCNVLLFFGDKNGTELQVMYHERPAQDFSHITDVLQHFSTFLNEMSDAKESQPLQSISLVTSSDMDKFYAVPGNIQTKEETQESLAGLVDKQCQLTPMSIAIKSTTSMMTYNKLSAEINALANKITERAKCARDCSKQVIGIHMPNSIAYTVTLLAVVKSEHAFLPLPIDLPADRIVFTLKDAMVRKMLMTKEVYSKCDLNGLTPSMSVSFEHQILDKTVVMVEFGSEKNDNKIYINGQNDYSDIFNGQSPSKNRKDHHDVKENDFLYLMYTSGSTGRPKGVKVKESGVINLSRAQIMCWDLVPGDVIAQFASIGFDASISEIFTSILSGSTLAVLGSTERLGSEFVSAITKMKASVITLPPSALNIYSPDDLPTLKKVVTAGEACTLNIANKWTSHGGIRFFNAYGPTEGTVCATCYEHFADTRYEDVNRELPIGRAIDGVQVYIFDAYMHPVPPDVVGELCIGGKGLAHGYIGHASHFTKERFVQNPLVKTKSLLYKTGDHAFQDSDGNITYVGRTDDQVKIRGNRIDLSEIEQVLIQHPKVEMAVVVVHKCSSTSDLSVAAYVAPTFIYISELREYLAKVIPKYMMPTFIQKLEVKDFPQTVNGKINRKKLEQDEIVHDQQVNDGHSHLNDMQLTVARLWCRVFKFDESFVYSLHRQSSFSELGGNSLQLVLLMRVLEDEFNFKISFTDLGSADTLEEFSDVIRRRRDMQAKSEIEIADSVTDLRTMIYHDSELDSNFVANPERRRSIHLLDFSSMTCKMGTSKHPKNILLSGVTGFLGAFLLSEIMEQSNSHVCCMVRETTETRGIGRIIENMRNYGLWKFEYAPRIAVVLSDLSLENLGIAPDIYKSLCNAIDVVFMNAAMMNFNTPYEDHRVANVIGTKEFIRFATTGVQKYLFTTSSLSVFLFPDVKIGKDGQRLVLSESDFMEDPLNLEGGYAQSKWASERLVLQALDSLPGGAIFRPARVSGQSIDGVGPKNDLFASIMLGMSKMGSYPDMDFPFDLTPVDFCAKAMIEITLKICNEDESQSMPRVYHLFNRDTIEFRELFDGMDMQPLPLDDWRCQLRKLEGNKELLPLTPFFMSNFWDRAPDWPIFDTANTDAYTSNHSKGLLKSTKELLPIYKRYFGL</sequence>
<dbReference type="InterPro" id="IPR020845">
    <property type="entry name" value="AMP-binding_CS"/>
</dbReference>
<keyword evidence="1" id="KW-0596">Phosphopantetheine</keyword>
<reference evidence="4" key="1">
    <citation type="journal article" date="2019" name="bioRxiv">
        <title>The Genome of the Zebra Mussel, Dreissena polymorpha: A Resource for Invasive Species Research.</title>
        <authorList>
            <person name="McCartney M.A."/>
            <person name="Auch B."/>
            <person name="Kono T."/>
            <person name="Mallez S."/>
            <person name="Zhang Y."/>
            <person name="Obille A."/>
            <person name="Becker A."/>
            <person name="Abrahante J.E."/>
            <person name="Garbe J."/>
            <person name="Badalamenti J.P."/>
            <person name="Herman A."/>
            <person name="Mangelson H."/>
            <person name="Liachko I."/>
            <person name="Sullivan S."/>
            <person name="Sone E.D."/>
            <person name="Koren S."/>
            <person name="Silverstein K.A.T."/>
            <person name="Beckman K.B."/>
            <person name="Gohl D.M."/>
        </authorList>
    </citation>
    <scope>NUCLEOTIDE SEQUENCE</scope>
    <source>
        <strain evidence="4">Duluth1</strain>
        <tissue evidence="4">Whole animal</tissue>
    </source>
</reference>
<dbReference type="Gene3D" id="3.40.50.12230">
    <property type="match status" value="1"/>
</dbReference>
<evidence type="ECO:0000259" key="3">
    <source>
        <dbReference type="PROSITE" id="PS50075"/>
    </source>
</evidence>
<dbReference type="Gene3D" id="3.30.300.30">
    <property type="match status" value="1"/>
</dbReference>
<name>A0A9D4R280_DREPO</name>
<dbReference type="InterPro" id="IPR036291">
    <property type="entry name" value="NAD(P)-bd_dom_sf"/>
</dbReference>